<keyword evidence="2" id="KW-0378">Hydrolase</keyword>
<gene>
    <name evidence="2" type="ORF">FL583_33230</name>
</gene>
<dbReference type="InterPro" id="IPR050266">
    <property type="entry name" value="AB_hydrolase_sf"/>
</dbReference>
<dbReference type="GO" id="GO:0016787">
    <property type="term" value="F:hydrolase activity"/>
    <property type="evidence" value="ECO:0007669"/>
    <property type="project" value="UniProtKB-KW"/>
</dbReference>
<dbReference type="OrthoDB" id="3205934at2"/>
<keyword evidence="3" id="KW-1185">Reference proteome</keyword>
<reference evidence="2 3" key="1">
    <citation type="submission" date="2019-07" db="EMBL/GenBank/DDBJ databases">
        <title>Cryptosporangium phraense sp. nov., isolated from plant litter.</title>
        <authorList>
            <person name="Suriyachadkun C."/>
        </authorList>
    </citation>
    <scope>NUCLEOTIDE SEQUENCE [LARGE SCALE GENOMIC DNA]</scope>
    <source>
        <strain evidence="2 3">A-T 5661</strain>
    </source>
</reference>
<accession>A0A545AHB1</accession>
<dbReference type="PANTHER" id="PTHR43798">
    <property type="entry name" value="MONOACYLGLYCEROL LIPASE"/>
    <property type="match status" value="1"/>
</dbReference>
<feature type="domain" description="AB hydrolase-1" evidence="1">
    <location>
        <begin position="15"/>
        <end position="227"/>
    </location>
</feature>
<dbReference type="Gene3D" id="3.40.50.1820">
    <property type="entry name" value="alpha/beta hydrolase"/>
    <property type="match status" value="1"/>
</dbReference>
<dbReference type="InParanoid" id="A0A545AHB1"/>
<proteinExistence type="predicted"/>
<comment type="caution">
    <text evidence="2">The sequence shown here is derived from an EMBL/GenBank/DDBJ whole genome shotgun (WGS) entry which is preliminary data.</text>
</comment>
<sequence>MVERLVTGQGEPVTVFAHGLGGSIADARPLGSGVRGTRVFFSFRGHGASEPLPPGWTYRDLADDLETVADEHRATRALGTSLGAGALTRLVADRPGRFERLVFFLPAALDRPRPADARDRFAALAAALDDGDLDRLAAVVTLEVPEASVGTPAARAYVRQRVEALRRPGLVEALRRLPTLTVLPSPDALRAVEAPALVLGCQGDPLHPESVAEHLADALPNAELHIYGAPGVLWNQRSDLRRRISEFLR</sequence>
<organism evidence="2 3">
    <name type="scientific">Cryptosporangium phraense</name>
    <dbReference type="NCBI Taxonomy" id="2593070"/>
    <lineage>
        <taxon>Bacteria</taxon>
        <taxon>Bacillati</taxon>
        <taxon>Actinomycetota</taxon>
        <taxon>Actinomycetes</taxon>
        <taxon>Cryptosporangiales</taxon>
        <taxon>Cryptosporangiaceae</taxon>
        <taxon>Cryptosporangium</taxon>
    </lineage>
</organism>
<dbReference type="Pfam" id="PF00561">
    <property type="entry name" value="Abhydrolase_1"/>
    <property type="match status" value="1"/>
</dbReference>
<dbReference type="GO" id="GO:0016020">
    <property type="term" value="C:membrane"/>
    <property type="evidence" value="ECO:0007669"/>
    <property type="project" value="TreeGrafter"/>
</dbReference>
<dbReference type="AlphaFoldDB" id="A0A545AHB1"/>
<dbReference type="Proteomes" id="UP000317982">
    <property type="component" value="Unassembled WGS sequence"/>
</dbReference>
<evidence type="ECO:0000259" key="1">
    <source>
        <dbReference type="Pfam" id="PF00561"/>
    </source>
</evidence>
<dbReference type="SUPFAM" id="SSF53474">
    <property type="entry name" value="alpha/beta-Hydrolases"/>
    <property type="match status" value="1"/>
</dbReference>
<evidence type="ECO:0000313" key="2">
    <source>
        <dbReference type="EMBL" id="TQS40706.1"/>
    </source>
</evidence>
<dbReference type="InterPro" id="IPR029058">
    <property type="entry name" value="AB_hydrolase_fold"/>
</dbReference>
<dbReference type="InterPro" id="IPR000073">
    <property type="entry name" value="AB_hydrolase_1"/>
</dbReference>
<dbReference type="EMBL" id="VIRS01000035">
    <property type="protein sequence ID" value="TQS40706.1"/>
    <property type="molecule type" value="Genomic_DNA"/>
</dbReference>
<name>A0A545AHB1_9ACTN</name>
<evidence type="ECO:0000313" key="3">
    <source>
        <dbReference type="Proteomes" id="UP000317982"/>
    </source>
</evidence>
<protein>
    <submittedName>
        <fullName evidence="2">Alpha/beta hydrolase</fullName>
    </submittedName>
</protein>
<dbReference type="PANTHER" id="PTHR43798:SF27">
    <property type="entry name" value="HYDROLASE ALPHA_BETA HYDROLASE FOLD FAMILY"/>
    <property type="match status" value="1"/>
</dbReference>